<dbReference type="OrthoDB" id="143110at2"/>
<keyword evidence="5" id="KW-1185">Reference proteome</keyword>
<sequence length="196" mass="20490">MNPSGRHEVGSAEATDADELAAVAAATFPLACPPTSPPDEIAAFIAAHLSRERFVDYLADPSRTVLTARDRGTIVGYAVLVDGVGDDPDVARAVTIRPAVELSKIYVLADNHGSGAAAALMAAAADRAAGTGARCLWLGVNQKNERAQRFYTKGGFRIAGTKTFHLGAHTEHDFVMVRTLRSDALRGLAPGLAVGP</sequence>
<organism evidence="4 5">
    <name type="scientific">Mycolicibacterium sphagni</name>
    <dbReference type="NCBI Taxonomy" id="1786"/>
    <lineage>
        <taxon>Bacteria</taxon>
        <taxon>Bacillati</taxon>
        <taxon>Actinomycetota</taxon>
        <taxon>Actinomycetes</taxon>
        <taxon>Mycobacteriales</taxon>
        <taxon>Mycobacteriaceae</taxon>
        <taxon>Mycolicibacterium</taxon>
    </lineage>
</organism>
<name>A0A255DU74_9MYCO</name>
<keyword evidence="1 4" id="KW-0808">Transferase</keyword>
<evidence type="ECO:0000313" key="5">
    <source>
        <dbReference type="Proteomes" id="UP000216063"/>
    </source>
</evidence>
<dbReference type="PANTHER" id="PTHR43877:SF2">
    <property type="entry name" value="AMINOALKYLPHOSPHONATE N-ACETYLTRANSFERASE-RELATED"/>
    <property type="match status" value="1"/>
</dbReference>
<dbReference type="EMBL" id="NOZR01000001">
    <property type="protein sequence ID" value="OYN82774.1"/>
    <property type="molecule type" value="Genomic_DNA"/>
</dbReference>
<dbReference type="SUPFAM" id="SSF55729">
    <property type="entry name" value="Acyl-CoA N-acyltransferases (Nat)"/>
    <property type="match status" value="1"/>
</dbReference>
<dbReference type="RefSeq" id="WP_094475460.1">
    <property type="nucleotide sequence ID" value="NZ_NOZR01000001.1"/>
</dbReference>
<accession>A0A255DU74</accession>
<evidence type="ECO:0000313" key="4">
    <source>
        <dbReference type="EMBL" id="OYN82774.1"/>
    </source>
</evidence>
<gene>
    <name evidence="4" type="ORF">CG716_00740</name>
</gene>
<dbReference type="PANTHER" id="PTHR43877">
    <property type="entry name" value="AMINOALKYLPHOSPHONATE N-ACETYLTRANSFERASE-RELATED-RELATED"/>
    <property type="match status" value="1"/>
</dbReference>
<comment type="caution">
    <text evidence="4">The sequence shown here is derived from an EMBL/GenBank/DDBJ whole genome shotgun (WGS) entry which is preliminary data.</text>
</comment>
<keyword evidence="2" id="KW-0012">Acyltransferase</keyword>
<evidence type="ECO:0000256" key="2">
    <source>
        <dbReference type="ARBA" id="ARBA00023315"/>
    </source>
</evidence>
<dbReference type="GO" id="GO:0016747">
    <property type="term" value="F:acyltransferase activity, transferring groups other than amino-acyl groups"/>
    <property type="evidence" value="ECO:0007669"/>
    <property type="project" value="InterPro"/>
</dbReference>
<evidence type="ECO:0000256" key="1">
    <source>
        <dbReference type="ARBA" id="ARBA00022679"/>
    </source>
</evidence>
<dbReference type="PROSITE" id="PS51186">
    <property type="entry name" value="GNAT"/>
    <property type="match status" value="1"/>
</dbReference>
<protein>
    <submittedName>
        <fullName evidence="4">GNAT family N-acetyltransferase</fullName>
    </submittedName>
</protein>
<dbReference type="InterPro" id="IPR016181">
    <property type="entry name" value="Acyl_CoA_acyltransferase"/>
</dbReference>
<dbReference type="InterPro" id="IPR000182">
    <property type="entry name" value="GNAT_dom"/>
</dbReference>
<proteinExistence type="predicted"/>
<dbReference type="Pfam" id="PF00583">
    <property type="entry name" value="Acetyltransf_1"/>
    <property type="match status" value="1"/>
</dbReference>
<reference evidence="4 5" key="1">
    <citation type="submission" date="2017-07" db="EMBL/GenBank/DDBJ databases">
        <title>The new phylogeny of genus Mycobacterium.</title>
        <authorList>
            <person name="Tortoli E."/>
            <person name="Trovato A."/>
            <person name="Cirillo D.M."/>
        </authorList>
    </citation>
    <scope>NUCLEOTIDE SEQUENCE [LARGE SCALE GENOMIC DNA]</scope>
    <source>
        <strain evidence="4 5">ATCC 33027</strain>
    </source>
</reference>
<dbReference type="AlphaFoldDB" id="A0A255DU74"/>
<evidence type="ECO:0000259" key="3">
    <source>
        <dbReference type="PROSITE" id="PS51186"/>
    </source>
</evidence>
<feature type="domain" description="N-acetyltransferase" evidence="3">
    <location>
        <begin position="7"/>
        <end position="181"/>
    </location>
</feature>
<dbReference type="Gene3D" id="3.40.630.30">
    <property type="match status" value="1"/>
</dbReference>
<dbReference type="Proteomes" id="UP000216063">
    <property type="component" value="Unassembled WGS sequence"/>
</dbReference>
<dbReference type="InterPro" id="IPR050832">
    <property type="entry name" value="Bact_Acetyltransf"/>
</dbReference>